<dbReference type="InterPro" id="IPR043472">
    <property type="entry name" value="Macro_dom-like"/>
</dbReference>
<dbReference type="PANTHER" id="PTHR47641:SF1">
    <property type="entry name" value="GOLGI-ASSOCIATED OLFACTORY SIGNALING REGULATOR"/>
    <property type="match status" value="1"/>
</dbReference>
<feature type="compositionally biased region" description="Polar residues" evidence="1">
    <location>
        <begin position="1992"/>
        <end position="2005"/>
    </location>
</feature>
<reference evidence="2" key="1">
    <citation type="submission" date="2024-06" db="UniProtKB">
        <authorList>
            <consortium name="RefSeq"/>
        </authorList>
    </citation>
    <scope>NUCLEOTIDE SEQUENCE [LARGE SCALE GENOMIC DNA]</scope>
</reference>
<evidence type="ECO:0000313" key="3">
    <source>
        <dbReference type="RefSeq" id="XP_030075804.1"/>
    </source>
</evidence>
<feature type="region of interest" description="Disordered" evidence="1">
    <location>
        <begin position="1912"/>
        <end position="2049"/>
    </location>
</feature>
<protein>
    <submittedName>
        <fullName evidence="3">Uncharacterized protein LOC115480960</fullName>
    </submittedName>
</protein>
<organism evidence="2 3">
    <name type="scientific">Microcaecilia unicolor</name>
    <dbReference type="NCBI Taxonomy" id="1415580"/>
    <lineage>
        <taxon>Eukaryota</taxon>
        <taxon>Metazoa</taxon>
        <taxon>Chordata</taxon>
        <taxon>Craniata</taxon>
        <taxon>Vertebrata</taxon>
        <taxon>Euteleostomi</taxon>
        <taxon>Amphibia</taxon>
        <taxon>Gymnophiona</taxon>
        <taxon>Siphonopidae</taxon>
        <taxon>Microcaecilia</taxon>
    </lineage>
</organism>
<feature type="compositionally biased region" description="Polar residues" evidence="1">
    <location>
        <begin position="1551"/>
        <end position="1565"/>
    </location>
</feature>
<dbReference type="PANTHER" id="PTHR47641">
    <property type="entry name" value="PERIAXIN-LIKE"/>
    <property type="match status" value="1"/>
</dbReference>
<dbReference type="SUPFAM" id="SSF52949">
    <property type="entry name" value="Macro domain-like"/>
    <property type="match status" value="1"/>
</dbReference>
<name>A0A6P7ZMT4_9AMPH</name>
<feature type="region of interest" description="Disordered" evidence="1">
    <location>
        <begin position="990"/>
        <end position="1010"/>
    </location>
</feature>
<dbReference type="Proteomes" id="UP000515156">
    <property type="component" value="Chromosome 11"/>
</dbReference>
<dbReference type="Gene3D" id="3.40.220.10">
    <property type="entry name" value="Leucine Aminopeptidase, subunit E, domain 1"/>
    <property type="match status" value="1"/>
</dbReference>
<reference evidence="3" key="2">
    <citation type="submission" date="2025-08" db="UniProtKB">
        <authorList>
            <consortium name="RefSeq"/>
        </authorList>
    </citation>
    <scope>IDENTIFICATION</scope>
</reference>
<sequence length="2236" mass="244048">MSLEGFQQATENPLERSYNRKKCQWKMKFSVHELNFLKSLNLQELMLEIFSILGAPIELELDGELHGTAPSLEDALEAEQLLRGLIQQRVFLIPIKNFELCEWHVMKHWLKSKLKELRWRIHIDIFQNGDTGSFQVVLVGFKDCFSIVENDLVSFLHSLEYTTEYVSIGSSELLQFEELQSILNLSCLQVEIEAKFDLRDPAILFHGLRKDIEMAKGIIAELIIKDKQRLQKGSGMTPHNSGFHWTGDSIILLHRGDSEGSVPNVDVLIYTLEHSKCSRYAVNSCGSSSTLGEITGQGRTLKQGIAISSQTIISHTGKLQRVIHLVTVPENTEEHLFGALQGWEQCLTEAIYLGLDYTEKQGFASLAILCLESKRDVLAYSAYTRSVAKALEMFSHVCPFPGLKQVMFVSNQEAALSKFSSRCQRKWRSLNCRQIALCPWSHEGDNNIQIDIDSGYVAQEKVQVVAVPVLLGRDRRSGVNMGSVLGLSLGVLDCLWDFIPEVAELHAGCVVVVPTEPYTHLKFQQLYLLGGCVHDSGSECLKKAFAKAIRKCLDECDKSLIGSLAIPILGQRSWPLSTSEALRVALEEISCFERQRWNSTLRKIRLLLHPEDQAPPVVHQEIAKSFENLGLCVMEDKVFVDYLTGCTDAYKDFCDRLKPLEASISAGGTRQALQIIALVSEECCKESLRRWTRAVLAAYEIVWDNYIVHEERDASMMQLLLSKHGQLLNGLNSVCIYEQNRLIGHRMEVLKLLRTLQDLAFNQELVKKQWRAGSWATSVIVLEYLRQEGQFPNVRTSHEATDGLIILEGPREMVSAAEQRCNDLVNAMRWEELLLTGLQASFLRSMNEEVFTEKVFFANEILVWLQVREQIKLFGMTVEEISHAKSFLEEVISEEYIYVPNSVQMHLCSPVWLNFMDMLGRELNQEGKTIEIHTFPSLSCPTQLVLVGFRSVVFAGKEEILKYMNWIQEQVASLIEAEMRLSALQDKNISEEDREHYPSITSKDQENLTANRQMPKAVDHDMKKYLGQETHSSLVQKKSTAPGHTGKKKTVAKRHKIPRTTGQGIRRGLTPSQVAEYVHNHRERHSSSSSGEDMYCSEESDANRSNMQFTSSFMGQGIPSIANEEILRELVQEKQDTPRKKISAVQWQKTPLNPEQQIPMIVGSDISSTIGQEKPTAQKQNIPTNTQMKELAAPELELHSGPGQKMRSDLRLETTSVSGQAIPTTQILSIPVASGQHIPKAPEQDKSAAPGQKLPSNPRQDMPTLMGKPVAIGQEMPTAPGEDIPEAQGSDISVAPEQVTFVAPEEDMPKAPESDVSAAPEQETPTTPGLDVLSDQEQEMSTALGKGVLVAPEQEKLIATGKGVLAAPEQKTPTPAEEDMPKAPESDVLATLEKEMPTTPGLDVSSGSEQETPTAPGKGVLAAPEQKTPTAPEKDMPKAPESNLSAAPEQEAPTAPGLDVSAGPEKETLTAPRKDMPKAQGSNVSMASEKETPIATGKGVLAAPEQEMLTALEEGMPKDPESDVSAAPEQEMPTAIGLNVSAGPEKETFTAPGSNESTAPEQKTPTALRENVHKAQGSDVLVAPEQEMSTAPENDMPKVPGQEIPTGLGSDVSAGLEKKMLTAPGEDELAAPEQETPISLQKGVLAASEQETSTTPDEDMPKAQESDVSAAPEQETSTAPESHVLVSPEQETHAVSGEDMPKAPELDVSAVPELETPTSTEEDVSATLEQEMPTALGENILVASEQQMLTATEKDMSKGYELDVLVSPEQETLTAPVENIPKDPESDVSAVPEHEMPTAPGEDILATPEQEIHTAPGEDLLEAPDQEMPIAPGEDMPKAPELDVSAVSEQETPTAPEEDVSAALEQEMPTAPGENILAASEKEMPTSAEEDMPKGQVLDVLIAPEQETLTAPVVDISKAPESDVSAVPEHEMLTASGEDILAAPEHETPTVQGEDVSATPEQEMPTTPGEDVKAAPVQETPTVSGEKMPRAQGSNVVVSSEQEMLTTPGEDMPKAPESDVSAVAEQEMPTTSGEDVMATPEQEIDTAPGENILAASEKEMPTSAEEDMPKGQVLVVSIAPEQETLTAPVMDISKAPESDVSAVPEHETPTAPGEDILAAPEHETSTAQEGGVSAAPEQEMPIAPEEDMPEAQGSDVLVAPEQDMLTAPGEDMPKAPELDVSAVSEQETPTAPEEDVSAALEQEMPTALGENILAASEKEMPTSAEEDMPKGQVSRA</sequence>
<keyword evidence="2" id="KW-1185">Reference proteome</keyword>
<dbReference type="InParanoid" id="A0A6P7ZMT4"/>
<dbReference type="KEGG" id="muo:115480960"/>
<feature type="region of interest" description="Disordered" evidence="1">
    <location>
        <begin position="1236"/>
        <end position="1331"/>
    </location>
</feature>
<feature type="region of interest" description="Disordered" evidence="1">
    <location>
        <begin position="1770"/>
        <end position="1862"/>
    </location>
</feature>
<dbReference type="GeneID" id="115480960"/>
<accession>A0A6P7ZMT4</accession>
<feature type="compositionally biased region" description="Polar residues" evidence="1">
    <location>
        <begin position="999"/>
        <end position="1010"/>
    </location>
</feature>
<dbReference type="OrthoDB" id="9909496at2759"/>
<proteinExistence type="predicted"/>
<feature type="region of interest" description="Disordered" evidence="1">
    <location>
        <begin position="1360"/>
        <end position="1501"/>
    </location>
</feature>
<evidence type="ECO:0000313" key="2">
    <source>
        <dbReference type="Proteomes" id="UP000515156"/>
    </source>
</evidence>
<feature type="region of interest" description="Disordered" evidence="1">
    <location>
        <begin position="2084"/>
        <end position="2236"/>
    </location>
</feature>
<evidence type="ECO:0000256" key="1">
    <source>
        <dbReference type="SAM" id="MobiDB-lite"/>
    </source>
</evidence>
<feature type="region of interest" description="Disordered" evidence="1">
    <location>
        <begin position="1196"/>
        <end position="1218"/>
    </location>
</feature>
<feature type="region of interest" description="Disordered" evidence="1">
    <location>
        <begin position="1537"/>
        <end position="1735"/>
    </location>
</feature>
<gene>
    <name evidence="3" type="primary">LOC115480960</name>
</gene>
<feature type="compositionally biased region" description="Basic and acidic residues" evidence="1">
    <location>
        <begin position="1464"/>
        <end position="1477"/>
    </location>
</feature>
<feature type="region of interest" description="Disordered" evidence="1">
    <location>
        <begin position="1032"/>
        <end position="1055"/>
    </location>
</feature>
<dbReference type="RefSeq" id="XP_030075804.1">
    <property type="nucleotide sequence ID" value="XM_030219944.1"/>
</dbReference>
<feature type="compositionally biased region" description="Basic residues" evidence="1">
    <location>
        <begin position="1045"/>
        <end position="1055"/>
    </location>
</feature>